<evidence type="ECO:0000256" key="2">
    <source>
        <dbReference type="ARBA" id="ARBA00007776"/>
    </source>
</evidence>
<keyword evidence="7 8" id="KW-0472">Membrane</keyword>
<dbReference type="EMBL" id="JBJIAA010000016">
    <property type="protein sequence ID" value="MFL0252366.1"/>
    <property type="molecule type" value="Genomic_DNA"/>
</dbReference>
<evidence type="ECO:0000256" key="4">
    <source>
        <dbReference type="ARBA" id="ARBA00022692"/>
    </source>
</evidence>
<comment type="similarity">
    <text evidence="2">Belongs to the MreD family.</text>
</comment>
<keyword evidence="4 8" id="KW-0812">Transmembrane</keyword>
<dbReference type="InterPro" id="IPR017225">
    <property type="entry name" value="Cell_shape_determin_MreD_prd"/>
</dbReference>
<sequence length="163" mass="18652">MKKYIILTVIILVLQIVDNSVVPFIGINGYFPSLLFVFALSYSIVNGDWSCLWIGLVTGFLQDINFFNGFGVNLFTNVLICFAAGKVGKNLFKEKIFIPTISIFVMTFVKGILVFIILYLCGKNTNANSSFYNALYNFVISIFMYKPVYKLCQKDYMIKTWEF</sequence>
<evidence type="ECO:0000256" key="3">
    <source>
        <dbReference type="ARBA" id="ARBA00022475"/>
    </source>
</evidence>
<proteinExistence type="inferred from homology"/>
<dbReference type="NCBIfam" id="TIGR03426">
    <property type="entry name" value="shape_MreD"/>
    <property type="match status" value="1"/>
</dbReference>
<dbReference type="Pfam" id="PF04093">
    <property type="entry name" value="MreD"/>
    <property type="match status" value="1"/>
</dbReference>
<gene>
    <name evidence="9" type="primary">mreD</name>
    <name evidence="9" type="ORF">ACJDT4_18305</name>
</gene>
<keyword evidence="10" id="KW-1185">Reference proteome</keyword>
<evidence type="ECO:0000256" key="8">
    <source>
        <dbReference type="SAM" id="Phobius"/>
    </source>
</evidence>
<evidence type="ECO:0000313" key="9">
    <source>
        <dbReference type="EMBL" id="MFL0252366.1"/>
    </source>
</evidence>
<dbReference type="RefSeq" id="WP_406789021.1">
    <property type="nucleotide sequence ID" value="NZ_JBJIAA010000016.1"/>
</dbReference>
<comment type="caution">
    <text evidence="9">The sequence shown here is derived from an EMBL/GenBank/DDBJ whole genome shotgun (WGS) entry which is preliminary data.</text>
</comment>
<feature type="transmembrane region" description="Helical" evidence="8">
    <location>
        <begin position="131"/>
        <end position="149"/>
    </location>
</feature>
<protein>
    <submittedName>
        <fullName evidence="9">Rod shape-determining protein MreD</fullName>
    </submittedName>
</protein>
<evidence type="ECO:0000256" key="5">
    <source>
        <dbReference type="ARBA" id="ARBA00022960"/>
    </source>
</evidence>
<keyword evidence="5" id="KW-0133">Cell shape</keyword>
<comment type="subcellular location">
    <subcellularLocation>
        <location evidence="1">Cell membrane</location>
        <topology evidence="1">Multi-pass membrane protein</topology>
    </subcellularLocation>
</comment>
<feature type="transmembrane region" description="Helical" evidence="8">
    <location>
        <begin position="96"/>
        <end position="119"/>
    </location>
</feature>
<keyword evidence="3" id="KW-1003">Cell membrane</keyword>
<reference evidence="9 10" key="1">
    <citation type="submission" date="2024-11" db="EMBL/GenBank/DDBJ databases">
        <authorList>
            <person name="Heng Y.C."/>
            <person name="Lim A.C.H."/>
            <person name="Lee J.K.Y."/>
            <person name="Kittelmann S."/>
        </authorList>
    </citation>
    <scope>NUCLEOTIDE SEQUENCE [LARGE SCALE GENOMIC DNA]</scope>
    <source>
        <strain evidence="9 10">WILCCON 0114</strain>
    </source>
</reference>
<dbReference type="PIRSF" id="PIRSF037497">
    <property type="entry name" value="MreD_Clostridium/Treponema_prd"/>
    <property type="match status" value="1"/>
</dbReference>
<evidence type="ECO:0000256" key="1">
    <source>
        <dbReference type="ARBA" id="ARBA00004651"/>
    </source>
</evidence>
<organism evidence="9 10">
    <name type="scientific">Clostridium neuense</name>
    <dbReference type="NCBI Taxonomy" id="1728934"/>
    <lineage>
        <taxon>Bacteria</taxon>
        <taxon>Bacillati</taxon>
        <taxon>Bacillota</taxon>
        <taxon>Clostridia</taxon>
        <taxon>Eubacteriales</taxon>
        <taxon>Clostridiaceae</taxon>
        <taxon>Clostridium</taxon>
    </lineage>
</organism>
<feature type="transmembrane region" description="Helical" evidence="8">
    <location>
        <begin position="64"/>
        <end position="84"/>
    </location>
</feature>
<dbReference type="InterPro" id="IPR007227">
    <property type="entry name" value="Cell_shape_determining_MreD"/>
</dbReference>
<evidence type="ECO:0000256" key="7">
    <source>
        <dbReference type="ARBA" id="ARBA00023136"/>
    </source>
</evidence>
<name>A0ABW8TII5_9CLOT</name>
<keyword evidence="6 8" id="KW-1133">Transmembrane helix</keyword>
<accession>A0ABW8TII5</accession>
<evidence type="ECO:0000313" key="10">
    <source>
        <dbReference type="Proteomes" id="UP001623592"/>
    </source>
</evidence>
<dbReference type="Proteomes" id="UP001623592">
    <property type="component" value="Unassembled WGS sequence"/>
</dbReference>
<evidence type="ECO:0000256" key="6">
    <source>
        <dbReference type="ARBA" id="ARBA00022989"/>
    </source>
</evidence>